<feature type="domain" description="TonB-dependent receptor plug" evidence="15">
    <location>
        <begin position="51"/>
        <end position="156"/>
    </location>
</feature>
<keyword evidence="6" id="KW-0408">Iron</keyword>
<dbReference type="AlphaFoldDB" id="A0A2W5NRE7"/>
<keyword evidence="8 12" id="KW-0798">TonB box</keyword>
<evidence type="ECO:0000256" key="7">
    <source>
        <dbReference type="ARBA" id="ARBA00023065"/>
    </source>
</evidence>
<dbReference type="PROSITE" id="PS52016">
    <property type="entry name" value="TONB_DEPENDENT_REC_3"/>
    <property type="match status" value="1"/>
</dbReference>
<dbReference type="Proteomes" id="UP000249082">
    <property type="component" value="Unassembled WGS sequence"/>
</dbReference>
<evidence type="ECO:0000256" key="13">
    <source>
        <dbReference type="SAM" id="SignalP"/>
    </source>
</evidence>
<keyword evidence="2 11" id="KW-0813">Transport</keyword>
<dbReference type="InterPro" id="IPR000531">
    <property type="entry name" value="Beta-barrel_TonB"/>
</dbReference>
<dbReference type="GO" id="GO:0009279">
    <property type="term" value="C:cell outer membrane"/>
    <property type="evidence" value="ECO:0007669"/>
    <property type="project" value="UniProtKB-SubCell"/>
</dbReference>
<dbReference type="EMBL" id="QFPX01000004">
    <property type="protein sequence ID" value="PZQ56112.1"/>
    <property type="molecule type" value="Genomic_DNA"/>
</dbReference>
<feature type="signal peptide" evidence="13">
    <location>
        <begin position="1"/>
        <end position="23"/>
    </location>
</feature>
<keyword evidence="9 11" id="KW-0472">Membrane</keyword>
<dbReference type="SUPFAM" id="SSF56935">
    <property type="entry name" value="Porins"/>
    <property type="match status" value="1"/>
</dbReference>
<feature type="domain" description="TonB-dependent receptor-like beta-barrel" evidence="14">
    <location>
        <begin position="298"/>
        <end position="749"/>
    </location>
</feature>
<dbReference type="InterPro" id="IPR039426">
    <property type="entry name" value="TonB-dep_rcpt-like"/>
</dbReference>
<reference evidence="16 17" key="1">
    <citation type="submission" date="2017-08" db="EMBL/GenBank/DDBJ databases">
        <title>Infants hospitalized years apart are colonized by the same room-sourced microbial strains.</title>
        <authorList>
            <person name="Brooks B."/>
            <person name="Olm M.R."/>
            <person name="Firek B.A."/>
            <person name="Baker R."/>
            <person name="Thomas B.C."/>
            <person name="Morowitz M.J."/>
            <person name="Banfield J.F."/>
        </authorList>
    </citation>
    <scope>NUCLEOTIDE SEQUENCE [LARGE SCALE GENOMIC DNA]</scope>
    <source>
        <strain evidence="16">S2_005_002_R2_33</strain>
    </source>
</reference>
<evidence type="ECO:0000259" key="15">
    <source>
        <dbReference type="Pfam" id="PF07715"/>
    </source>
</evidence>
<keyword evidence="7" id="KW-0406">Ion transport</keyword>
<evidence type="ECO:0000256" key="11">
    <source>
        <dbReference type="PROSITE-ProRule" id="PRU01360"/>
    </source>
</evidence>
<dbReference type="Pfam" id="PF00593">
    <property type="entry name" value="TonB_dep_Rec_b-barrel"/>
    <property type="match status" value="1"/>
</dbReference>
<evidence type="ECO:0000256" key="6">
    <source>
        <dbReference type="ARBA" id="ARBA00023004"/>
    </source>
</evidence>
<keyword evidence="5 11" id="KW-0812">Transmembrane</keyword>
<gene>
    <name evidence="16" type="ORF">DI555_05590</name>
</gene>
<evidence type="ECO:0008006" key="18">
    <source>
        <dbReference type="Google" id="ProtNLM"/>
    </source>
</evidence>
<feature type="chain" id="PRO_5015936644" description="TonB-dependent receptor" evidence="13">
    <location>
        <begin position="24"/>
        <end position="786"/>
    </location>
</feature>
<dbReference type="Pfam" id="PF07715">
    <property type="entry name" value="Plug"/>
    <property type="match status" value="1"/>
</dbReference>
<comment type="subcellular location">
    <subcellularLocation>
        <location evidence="1 11">Cell outer membrane</location>
        <topology evidence="1 11">Multi-pass membrane protein</topology>
    </subcellularLocation>
</comment>
<name>A0A2W5NRE7_9SPHN</name>
<proteinExistence type="inferred from homology"/>
<protein>
    <recommendedName>
        <fullName evidence="18">TonB-dependent receptor</fullName>
    </recommendedName>
</protein>
<dbReference type="PANTHER" id="PTHR32552">
    <property type="entry name" value="FERRICHROME IRON RECEPTOR-RELATED"/>
    <property type="match status" value="1"/>
</dbReference>
<accession>A0A2W5NRE7</accession>
<organism evidence="16 17">
    <name type="scientific">Novosphingobium pentaromativorans</name>
    <dbReference type="NCBI Taxonomy" id="205844"/>
    <lineage>
        <taxon>Bacteria</taxon>
        <taxon>Pseudomonadati</taxon>
        <taxon>Pseudomonadota</taxon>
        <taxon>Alphaproteobacteria</taxon>
        <taxon>Sphingomonadales</taxon>
        <taxon>Sphingomonadaceae</taxon>
        <taxon>Novosphingobium</taxon>
    </lineage>
</organism>
<keyword evidence="3 11" id="KW-1134">Transmembrane beta strand</keyword>
<evidence type="ECO:0000256" key="5">
    <source>
        <dbReference type="ARBA" id="ARBA00022692"/>
    </source>
</evidence>
<dbReference type="Gene3D" id="2.40.170.20">
    <property type="entry name" value="TonB-dependent receptor, beta-barrel domain"/>
    <property type="match status" value="2"/>
</dbReference>
<evidence type="ECO:0000256" key="8">
    <source>
        <dbReference type="ARBA" id="ARBA00023077"/>
    </source>
</evidence>
<sequence>MRNWLKVALAAGTVLSGVNGAHAQTQQAPAGNVTVHEGDIVVTARRRDESLSTVPAAITALSATDLVERGVKTDSDLQRIAPGLTIRQTQGNNSLTYSIRGQSADTFSGSPSAVIAYLNEVPLTINSASSFYDLENVQVLKGPQGTLFGRNATGGAVLYNSAKPSDKLEAALTGRVGNYDMWEGEGMLNVPLLADKILLRGAFDVIRKDGYIRNLLNDERLGDIRRDSGRVTLTVKPTDTISNTTMLQYTNTRGTNTGASYTYSVYSCGQTNNGFALTCGAGSLFGPGLDAITGPGSWDAYLATHPDAYAPGLIDYVNEQRRIGPYKTRHPGGASHHGKDWFVTNTTEAELSDSMTLRNIFGWSDSKTRSEQPQLGAPFVTILTANAAADEYGNQLKVRSVSEELQLVGDAMDGKLDYIFGYYFQNQRSDTLWPQTYFDVSPIIAPSYVTNNFRIRNRTNAVYGQISYAVLPDLKLTGGLRYTWERVSIAQLPGATYTYGAPDQKKTFHDPSWEVGLEYKVTPDWFAYLKTRGSFRSGGFNGAAPPVNATATDGGNLFNSEHTQDIEGGVKFAGDVMGRPANFASAVFIQWVQDVQRVEFPDPDGPSGLASIAVTANVPSERIWGFEAQGNIRPAAWLEIGGSAAYTKATFTDGQIELFGTPYSYGPVGDTPKFSGTAYAQVFLPVGEDAGEVSLRGDLYGQTAQYFSNAADSIAPGTRLPDYVLVNGRLDWNKIMGSGFSAALFAKNLTDKAYFVGGMTLAAALGHNAAAVGEPRTYGLEIRYSF</sequence>
<evidence type="ECO:0000256" key="10">
    <source>
        <dbReference type="ARBA" id="ARBA00023237"/>
    </source>
</evidence>
<comment type="caution">
    <text evidence="16">The sequence shown here is derived from an EMBL/GenBank/DDBJ whole genome shotgun (WGS) entry which is preliminary data.</text>
</comment>
<keyword evidence="10 11" id="KW-0998">Cell outer membrane</keyword>
<dbReference type="InterPro" id="IPR036942">
    <property type="entry name" value="Beta-barrel_TonB_sf"/>
</dbReference>
<evidence type="ECO:0000256" key="9">
    <source>
        <dbReference type="ARBA" id="ARBA00023136"/>
    </source>
</evidence>
<keyword evidence="13" id="KW-0732">Signal</keyword>
<dbReference type="GO" id="GO:0006826">
    <property type="term" value="P:iron ion transport"/>
    <property type="evidence" value="ECO:0007669"/>
    <property type="project" value="UniProtKB-KW"/>
</dbReference>
<evidence type="ECO:0000313" key="17">
    <source>
        <dbReference type="Proteomes" id="UP000249082"/>
    </source>
</evidence>
<evidence type="ECO:0000259" key="14">
    <source>
        <dbReference type="Pfam" id="PF00593"/>
    </source>
</evidence>
<evidence type="ECO:0000256" key="4">
    <source>
        <dbReference type="ARBA" id="ARBA00022496"/>
    </source>
</evidence>
<evidence type="ECO:0000313" key="16">
    <source>
        <dbReference type="EMBL" id="PZQ56112.1"/>
    </source>
</evidence>
<keyword evidence="4" id="KW-0410">Iron transport</keyword>
<dbReference type="InterPro" id="IPR012910">
    <property type="entry name" value="Plug_dom"/>
</dbReference>
<evidence type="ECO:0000256" key="3">
    <source>
        <dbReference type="ARBA" id="ARBA00022452"/>
    </source>
</evidence>
<evidence type="ECO:0000256" key="12">
    <source>
        <dbReference type="RuleBase" id="RU003357"/>
    </source>
</evidence>
<evidence type="ECO:0000256" key="1">
    <source>
        <dbReference type="ARBA" id="ARBA00004571"/>
    </source>
</evidence>
<comment type="similarity">
    <text evidence="11 12">Belongs to the TonB-dependent receptor family.</text>
</comment>
<dbReference type="PANTHER" id="PTHR32552:SF81">
    <property type="entry name" value="TONB-DEPENDENT OUTER MEMBRANE RECEPTOR"/>
    <property type="match status" value="1"/>
</dbReference>
<evidence type="ECO:0000256" key="2">
    <source>
        <dbReference type="ARBA" id="ARBA00022448"/>
    </source>
</evidence>